<accession>A0A3G8MAR4</accession>
<dbReference type="Pfam" id="PF00355">
    <property type="entry name" value="Rieske"/>
    <property type="match status" value="1"/>
</dbReference>
<dbReference type="InterPro" id="IPR036922">
    <property type="entry name" value="Rieske_2Fe-2S_sf"/>
</dbReference>
<evidence type="ECO:0000256" key="4">
    <source>
        <dbReference type="ARBA" id="ARBA00023014"/>
    </source>
</evidence>
<evidence type="ECO:0000256" key="2">
    <source>
        <dbReference type="ARBA" id="ARBA00022723"/>
    </source>
</evidence>
<keyword evidence="3" id="KW-0408">Iron</keyword>
<dbReference type="PANTHER" id="PTHR40261:SF1">
    <property type="entry name" value="RIESKE DOMAIN-CONTAINING PROTEIN"/>
    <property type="match status" value="1"/>
</dbReference>
<dbReference type="RefSeq" id="WP_029652186.1">
    <property type="nucleotide sequence ID" value="NZ_CP034086.1"/>
</dbReference>
<reference evidence="6 7" key="1">
    <citation type="submission" date="2018-11" db="EMBL/GenBank/DDBJ databases">
        <title>Genome squencing of methanotrophic bacteria isolated from alkaline groundwater in Korea.</title>
        <authorList>
            <person name="Nguyen L.N."/>
        </authorList>
    </citation>
    <scope>NUCLEOTIDE SEQUENCE [LARGE SCALE GENOMIC DNA]</scope>
    <source>
        <strain evidence="6 7">GW6</strain>
    </source>
</reference>
<dbReference type="SUPFAM" id="SSF50022">
    <property type="entry name" value="ISP domain"/>
    <property type="match status" value="1"/>
</dbReference>
<dbReference type="InterPro" id="IPR017941">
    <property type="entry name" value="Rieske_2Fe-2S"/>
</dbReference>
<sequence>MQGDVSLYVICALDSLERGQAAPFSLSRVTDEGETRPFSIFVVRTENDQCVGYVNICPHQGSWLNIGDGKFFSEDGQRLRCGRHKAEFDVETGVCVTGPCVDKMIEPVALVVMDGDVCLCGVKLAEEEISDDDDLDETMEIMIHPG</sequence>
<dbReference type="Gene3D" id="2.102.10.10">
    <property type="entry name" value="Rieske [2Fe-2S] iron-sulphur domain"/>
    <property type="match status" value="1"/>
</dbReference>
<dbReference type="PANTHER" id="PTHR40261">
    <property type="match status" value="1"/>
</dbReference>
<dbReference type="PROSITE" id="PS51296">
    <property type="entry name" value="RIESKE"/>
    <property type="match status" value="1"/>
</dbReference>
<dbReference type="CDD" id="cd03467">
    <property type="entry name" value="Rieske"/>
    <property type="match status" value="1"/>
</dbReference>
<keyword evidence="1" id="KW-0001">2Fe-2S</keyword>
<name>A0A3G8MAR4_9HYPH</name>
<dbReference type="EMBL" id="CP034086">
    <property type="protein sequence ID" value="AZG78262.1"/>
    <property type="molecule type" value="Genomic_DNA"/>
</dbReference>
<keyword evidence="4" id="KW-0411">Iron-sulfur</keyword>
<evidence type="ECO:0000313" key="6">
    <source>
        <dbReference type="EMBL" id="AZG78262.1"/>
    </source>
</evidence>
<organism evidence="6 7">
    <name type="scientific">Methylocystis rosea</name>
    <dbReference type="NCBI Taxonomy" id="173366"/>
    <lineage>
        <taxon>Bacteria</taxon>
        <taxon>Pseudomonadati</taxon>
        <taxon>Pseudomonadota</taxon>
        <taxon>Alphaproteobacteria</taxon>
        <taxon>Hyphomicrobiales</taxon>
        <taxon>Methylocystaceae</taxon>
        <taxon>Methylocystis</taxon>
    </lineage>
</organism>
<keyword evidence="2" id="KW-0479">Metal-binding</keyword>
<dbReference type="AlphaFoldDB" id="A0A3G8MAR4"/>
<dbReference type="GO" id="GO:0046872">
    <property type="term" value="F:metal ion binding"/>
    <property type="evidence" value="ECO:0007669"/>
    <property type="project" value="UniProtKB-KW"/>
</dbReference>
<evidence type="ECO:0000259" key="5">
    <source>
        <dbReference type="PROSITE" id="PS51296"/>
    </source>
</evidence>
<evidence type="ECO:0000256" key="3">
    <source>
        <dbReference type="ARBA" id="ARBA00023004"/>
    </source>
</evidence>
<evidence type="ECO:0000313" key="7">
    <source>
        <dbReference type="Proteomes" id="UP000273982"/>
    </source>
</evidence>
<gene>
    <name evidence="6" type="ORF">EHO51_16835</name>
</gene>
<feature type="domain" description="Rieske" evidence="5">
    <location>
        <begin position="39"/>
        <end position="119"/>
    </location>
</feature>
<protein>
    <submittedName>
        <fullName evidence="6">Rieske (2Fe-2S) protein</fullName>
    </submittedName>
</protein>
<dbReference type="Proteomes" id="UP000273982">
    <property type="component" value="Chromosome"/>
</dbReference>
<dbReference type="GO" id="GO:0051537">
    <property type="term" value="F:2 iron, 2 sulfur cluster binding"/>
    <property type="evidence" value="ECO:0007669"/>
    <property type="project" value="UniProtKB-KW"/>
</dbReference>
<evidence type="ECO:0000256" key="1">
    <source>
        <dbReference type="ARBA" id="ARBA00022714"/>
    </source>
</evidence>
<proteinExistence type="predicted"/>
<dbReference type="KEGG" id="mros:EHO51_16835"/>